<keyword evidence="7" id="KW-1185">Reference proteome</keyword>
<dbReference type="Pfam" id="PF04476">
    <property type="entry name" value="4HFCP_synth"/>
    <property type="match status" value="1"/>
</dbReference>
<evidence type="ECO:0000313" key="7">
    <source>
        <dbReference type="Proteomes" id="UP001492541"/>
    </source>
</evidence>
<dbReference type="HAMAP" id="MF_00681">
    <property type="entry name" value="MfnB"/>
    <property type="match status" value="1"/>
</dbReference>
<dbReference type="Proteomes" id="UP001492541">
    <property type="component" value="Chromosome"/>
</dbReference>
<feature type="active site" description="Proton acceptor" evidence="5">
    <location>
        <position position="86"/>
    </location>
</feature>
<dbReference type="EMBL" id="CP087714">
    <property type="protein sequence ID" value="XAT64005.1"/>
    <property type="molecule type" value="Genomic_DNA"/>
</dbReference>
<dbReference type="InterPro" id="IPR007565">
    <property type="entry name" value="4HFCP_synth"/>
</dbReference>
<gene>
    <name evidence="5" type="primary">mfnB</name>
    <name evidence="6" type="ORF">LPQ35_01170</name>
</gene>
<dbReference type="PIRSF" id="PIRSF015957">
    <property type="entry name" value="UCP015957"/>
    <property type="match status" value="1"/>
</dbReference>
<dbReference type="SUPFAM" id="SSF51569">
    <property type="entry name" value="Aldolase"/>
    <property type="match status" value="1"/>
</dbReference>
<dbReference type="NCBIfam" id="NF002575">
    <property type="entry name" value="PRK02227.1-3"/>
    <property type="match status" value="1"/>
</dbReference>
<comment type="catalytic activity">
    <reaction evidence="4 5">
        <text>2 D-glyceraldehyde 3-phosphate = 4-(hydroxymethyl)-2-furancarboxaldehyde phosphate + phosphate + 2 H2O</text>
        <dbReference type="Rhea" id="RHEA:43536"/>
        <dbReference type="ChEBI" id="CHEBI:15377"/>
        <dbReference type="ChEBI" id="CHEBI:43474"/>
        <dbReference type="ChEBI" id="CHEBI:59776"/>
        <dbReference type="ChEBI" id="CHEBI:83407"/>
        <dbReference type="EC" id="4.2.3.153"/>
    </reaction>
</comment>
<comment type="function">
    <text evidence="1 5">Catalyzes the formation of 4-(hydroxymethyl)-2-furancarboxaldehyde phosphate (4-HFC-P) from two molecules of glyceraldehyde-3-P (GA-3-P).</text>
</comment>
<evidence type="ECO:0000256" key="3">
    <source>
        <dbReference type="ARBA" id="ARBA00023270"/>
    </source>
</evidence>
<evidence type="ECO:0000256" key="2">
    <source>
        <dbReference type="ARBA" id="ARBA00023239"/>
    </source>
</evidence>
<evidence type="ECO:0000256" key="5">
    <source>
        <dbReference type="HAMAP-Rule" id="MF_00681"/>
    </source>
</evidence>
<evidence type="ECO:0000313" key="6">
    <source>
        <dbReference type="EMBL" id="XAT64005.1"/>
    </source>
</evidence>
<keyword evidence="2 5" id="KW-0456">Lyase</keyword>
<evidence type="ECO:0000256" key="4">
    <source>
        <dbReference type="ARBA" id="ARBA00047628"/>
    </source>
</evidence>
<evidence type="ECO:0000256" key="1">
    <source>
        <dbReference type="ARBA" id="ARBA00003810"/>
    </source>
</evidence>
<dbReference type="EC" id="4.2.3.153" evidence="5"/>
<dbReference type="RefSeq" id="WP_193806603.1">
    <property type="nucleotide sequence ID" value="NZ_CP087714.1"/>
</dbReference>
<sequence length="234" mass="25011">MKVLVSPMNLEEALESLKGGADIIDVKNPAEGSLGANFPWVIRSVKDLVEEHGKLLSATVGDLDFKPGTASLAALGAAVAGADYIKVGLYGVKSSEQVYKMMEKVVKAVKDYNPSAYVVAAAYADHSRVGSVSPLAIAEPASNAGCDGIMVDTAIKDGKNLFEFMSREDLEKFIDSARDSGLFCALAGTLSWEHIDILKDLRPDIIGVRTMVCESGRNSKIKSELVSKLMQAVR</sequence>
<protein>
    <recommendedName>
        <fullName evidence="5">(5-formylfuran-3-yl)methyl phosphate synthase</fullName>
        <ecNumber evidence="5">4.2.3.153</ecNumber>
    </recommendedName>
    <alternativeName>
        <fullName evidence="5">4-(hydroxymethyl)-2-furancarboxaldehyde-phosphate synthase</fullName>
        <shortName evidence="5">4-HFC-P synthase</shortName>
    </alternativeName>
</protein>
<dbReference type="GO" id="GO:0016829">
    <property type="term" value="F:lyase activity"/>
    <property type="evidence" value="ECO:0007669"/>
    <property type="project" value="UniProtKB-KW"/>
</dbReference>
<name>A0ABZ3H5J6_GEOAI</name>
<organism evidence="6 7">
    <name type="scientific">Geoglobus acetivorans</name>
    <dbReference type="NCBI Taxonomy" id="565033"/>
    <lineage>
        <taxon>Archaea</taxon>
        <taxon>Methanobacteriati</taxon>
        <taxon>Methanobacteriota</taxon>
        <taxon>Archaeoglobi</taxon>
        <taxon>Archaeoglobales</taxon>
        <taxon>Archaeoglobaceae</taxon>
        <taxon>Geoglobus</taxon>
    </lineage>
</organism>
<proteinExistence type="inferred from homology"/>
<dbReference type="GeneID" id="90448252"/>
<keyword evidence="3 5" id="KW-0704">Schiff base</keyword>
<dbReference type="InterPro" id="IPR035081">
    <property type="entry name" value="4HFCP_synth_arc"/>
</dbReference>
<reference evidence="6 7" key="1">
    <citation type="submission" date="2021-11" db="EMBL/GenBank/DDBJ databases">
        <title>Whole genome of Geoglobus acetivorans.</title>
        <authorList>
            <person name="Liu D."/>
        </authorList>
    </citation>
    <scope>NUCLEOTIDE SEQUENCE [LARGE SCALE GENOMIC DNA]</scope>
    <source>
        <strain evidence="6 7">SBH6</strain>
    </source>
</reference>
<accession>A0ABZ3H5J6</accession>
<comment type="pathway">
    <text evidence="5">Cofactor biosynthesis; methanofuran biosynthesis.</text>
</comment>
<feature type="active site" description="Schiff-base intermediate with substrate" evidence="5">
    <location>
        <position position="27"/>
    </location>
</feature>
<dbReference type="SUPFAM" id="SSF51395">
    <property type="entry name" value="FMN-linked oxidoreductases"/>
    <property type="match status" value="1"/>
</dbReference>
<comment type="similarity">
    <text evidence="5">Belongs to the MfnB family.</text>
</comment>